<dbReference type="SUPFAM" id="SSF160544">
    <property type="entry name" value="EscU C-terminal domain-like"/>
    <property type="match status" value="1"/>
</dbReference>
<dbReference type="AlphaFoldDB" id="A0A4R7KS50"/>
<keyword evidence="1" id="KW-0282">Flagellum</keyword>
<dbReference type="GO" id="GO:0005886">
    <property type="term" value="C:plasma membrane"/>
    <property type="evidence" value="ECO:0007669"/>
    <property type="project" value="TreeGrafter"/>
</dbReference>
<comment type="caution">
    <text evidence="1">The sequence shown here is derived from an EMBL/GenBank/DDBJ whole genome shotgun (WGS) entry which is preliminary data.</text>
</comment>
<dbReference type="GO" id="GO:0009306">
    <property type="term" value="P:protein secretion"/>
    <property type="evidence" value="ECO:0007669"/>
    <property type="project" value="InterPro"/>
</dbReference>
<organism evidence="1 2">
    <name type="scientific">Fonticella tunisiensis</name>
    <dbReference type="NCBI Taxonomy" id="1096341"/>
    <lineage>
        <taxon>Bacteria</taxon>
        <taxon>Bacillati</taxon>
        <taxon>Bacillota</taxon>
        <taxon>Clostridia</taxon>
        <taxon>Eubacteriales</taxon>
        <taxon>Clostridiaceae</taxon>
        <taxon>Fonticella</taxon>
    </lineage>
</organism>
<protein>
    <submittedName>
        <fullName evidence="1">Flagellar biosynthesis protein</fullName>
    </submittedName>
</protein>
<dbReference type="Proteomes" id="UP000295325">
    <property type="component" value="Unassembled WGS sequence"/>
</dbReference>
<dbReference type="PANTHER" id="PTHR30531:SF12">
    <property type="entry name" value="FLAGELLAR BIOSYNTHETIC PROTEIN FLHB"/>
    <property type="match status" value="1"/>
</dbReference>
<sequence>MKKKAAALRYEKGYIAPKVTAIGFGHIAEKIIEEANRNNVPVISNEKLAESLSSLTIDQEIPSELYEAVAAVIAYIYSVNDKAKTI</sequence>
<evidence type="ECO:0000313" key="1">
    <source>
        <dbReference type="EMBL" id="TDT60912.1"/>
    </source>
</evidence>
<evidence type="ECO:0000313" key="2">
    <source>
        <dbReference type="Proteomes" id="UP000295325"/>
    </source>
</evidence>
<gene>
    <name evidence="1" type="ORF">EDD71_11029</name>
</gene>
<dbReference type="Gene3D" id="3.40.1690.10">
    <property type="entry name" value="secretion proteins EscU"/>
    <property type="match status" value="1"/>
</dbReference>
<dbReference type="OrthoDB" id="9810419at2"/>
<dbReference type="PANTHER" id="PTHR30531">
    <property type="entry name" value="FLAGELLAR BIOSYNTHETIC PROTEIN FLHB"/>
    <property type="match status" value="1"/>
</dbReference>
<name>A0A4R7KS50_9CLOT</name>
<dbReference type="InterPro" id="IPR006135">
    <property type="entry name" value="T3SS_substrate_exporter"/>
</dbReference>
<proteinExistence type="predicted"/>
<dbReference type="RefSeq" id="WP_133628091.1">
    <property type="nucleotide sequence ID" value="NZ_SOAZ01000010.1"/>
</dbReference>
<accession>A0A4R7KS50</accession>
<keyword evidence="2" id="KW-1185">Reference proteome</keyword>
<reference evidence="1 2" key="1">
    <citation type="submission" date="2019-03" db="EMBL/GenBank/DDBJ databases">
        <title>Genomic Encyclopedia of Type Strains, Phase IV (KMG-IV): sequencing the most valuable type-strain genomes for metagenomic binning, comparative biology and taxonomic classification.</title>
        <authorList>
            <person name="Goeker M."/>
        </authorList>
    </citation>
    <scope>NUCLEOTIDE SEQUENCE [LARGE SCALE GENOMIC DNA]</scope>
    <source>
        <strain evidence="1 2">DSM 24455</strain>
    </source>
</reference>
<dbReference type="Pfam" id="PF01312">
    <property type="entry name" value="Bac_export_2"/>
    <property type="match status" value="1"/>
</dbReference>
<dbReference type="InterPro" id="IPR029025">
    <property type="entry name" value="T3SS_substrate_exporter_C"/>
</dbReference>
<keyword evidence="1" id="KW-0969">Cilium</keyword>
<keyword evidence="1" id="KW-0966">Cell projection</keyword>
<dbReference type="EMBL" id="SOAZ01000010">
    <property type="protein sequence ID" value="TDT60912.1"/>
    <property type="molecule type" value="Genomic_DNA"/>
</dbReference>